<dbReference type="AlphaFoldDB" id="A0A4S2MY06"/>
<organism evidence="1 2">
    <name type="scientific">Ascodesmis nigricans</name>
    <dbReference type="NCBI Taxonomy" id="341454"/>
    <lineage>
        <taxon>Eukaryota</taxon>
        <taxon>Fungi</taxon>
        <taxon>Dikarya</taxon>
        <taxon>Ascomycota</taxon>
        <taxon>Pezizomycotina</taxon>
        <taxon>Pezizomycetes</taxon>
        <taxon>Pezizales</taxon>
        <taxon>Ascodesmidaceae</taxon>
        <taxon>Ascodesmis</taxon>
    </lineage>
</organism>
<keyword evidence="2" id="KW-1185">Reference proteome</keyword>
<reference evidence="1 2" key="1">
    <citation type="submission" date="2019-04" db="EMBL/GenBank/DDBJ databases">
        <title>Comparative genomics and transcriptomics to analyze fruiting body development in filamentous ascomycetes.</title>
        <authorList>
            <consortium name="DOE Joint Genome Institute"/>
            <person name="Lutkenhaus R."/>
            <person name="Traeger S."/>
            <person name="Breuer J."/>
            <person name="Kuo A."/>
            <person name="Lipzen A."/>
            <person name="Pangilinan J."/>
            <person name="Dilworth D."/>
            <person name="Sandor L."/>
            <person name="Poggeler S."/>
            <person name="Barry K."/>
            <person name="Grigoriev I.V."/>
            <person name="Nowrousian M."/>
        </authorList>
    </citation>
    <scope>NUCLEOTIDE SEQUENCE [LARGE SCALE GENOMIC DNA]</scope>
    <source>
        <strain evidence="1 2">CBS 389.68</strain>
    </source>
</reference>
<proteinExistence type="predicted"/>
<accession>A0A4S2MY06</accession>
<evidence type="ECO:0000313" key="2">
    <source>
        <dbReference type="Proteomes" id="UP000298138"/>
    </source>
</evidence>
<name>A0A4S2MY06_9PEZI</name>
<evidence type="ECO:0000313" key="1">
    <source>
        <dbReference type="EMBL" id="TGZ81619.1"/>
    </source>
</evidence>
<gene>
    <name evidence="1" type="ORF">EX30DRAFT_250761</name>
</gene>
<dbReference type="Proteomes" id="UP000298138">
    <property type="component" value="Unassembled WGS sequence"/>
</dbReference>
<dbReference type="EMBL" id="ML220118">
    <property type="protein sequence ID" value="TGZ81619.1"/>
    <property type="molecule type" value="Genomic_DNA"/>
</dbReference>
<sequence>MCRIYNPRCVYRIVLTIVLTRISGHLHAFPIFLFSHFPILSTHHSTLGHSGRFEDPTASRFVYIALPSSHTTPS</sequence>
<protein>
    <submittedName>
        <fullName evidence="1">Uncharacterized protein</fullName>
    </submittedName>
</protein>
<dbReference type="InParanoid" id="A0A4S2MY06"/>